<name>A0A9P6WF66_MAUEX</name>
<dbReference type="OrthoDB" id="5519740at2759"/>
<evidence type="ECO:0000313" key="2">
    <source>
        <dbReference type="EMBL" id="KAG0672652.1"/>
    </source>
</evidence>
<feature type="domain" description="YCII-related" evidence="1">
    <location>
        <begin position="7"/>
        <end position="89"/>
    </location>
</feature>
<dbReference type="AlphaFoldDB" id="A0A9P6WF66"/>
<dbReference type="EMBL" id="PUHR01000001">
    <property type="protein sequence ID" value="KAG0672652.1"/>
    <property type="molecule type" value="Genomic_DNA"/>
</dbReference>
<proteinExistence type="predicted"/>
<evidence type="ECO:0000313" key="3">
    <source>
        <dbReference type="Proteomes" id="UP000750334"/>
    </source>
</evidence>
<protein>
    <recommendedName>
        <fullName evidence="1">YCII-related domain-containing protein</fullName>
    </recommendedName>
</protein>
<comment type="caution">
    <text evidence="2">The sequence shown here is derived from an EMBL/GenBank/DDBJ whole genome shotgun (WGS) entry which is preliminary data.</text>
</comment>
<evidence type="ECO:0000259" key="1">
    <source>
        <dbReference type="Pfam" id="PF03795"/>
    </source>
</evidence>
<dbReference type="InterPro" id="IPR051807">
    <property type="entry name" value="Sec-metab_biosynth-assoc"/>
</dbReference>
<dbReference type="Proteomes" id="UP000750334">
    <property type="component" value="Unassembled WGS sequence"/>
</dbReference>
<accession>A0A9P6WF66</accession>
<dbReference type="Gene3D" id="3.30.70.1060">
    <property type="entry name" value="Dimeric alpha+beta barrel"/>
    <property type="match status" value="1"/>
</dbReference>
<organism evidence="2 3">
    <name type="scientific">Maudiozyma exigua</name>
    <name type="common">Yeast</name>
    <name type="synonym">Kazachstania exigua</name>
    <dbReference type="NCBI Taxonomy" id="34358"/>
    <lineage>
        <taxon>Eukaryota</taxon>
        <taxon>Fungi</taxon>
        <taxon>Dikarya</taxon>
        <taxon>Ascomycota</taxon>
        <taxon>Saccharomycotina</taxon>
        <taxon>Saccharomycetes</taxon>
        <taxon>Saccharomycetales</taxon>
        <taxon>Saccharomycetaceae</taxon>
        <taxon>Maudiozyma</taxon>
    </lineage>
</organism>
<dbReference type="SUPFAM" id="SSF54909">
    <property type="entry name" value="Dimeric alpha+beta barrel"/>
    <property type="match status" value="1"/>
</dbReference>
<dbReference type="Pfam" id="PF03795">
    <property type="entry name" value="YCII"/>
    <property type="match status" value="1"/>
</dbReference>
<dbReference type="PANTHER" id="PTHR33606">
    <property type="entry name" value="PROTEIN YCII"/>
    <property type="match status" value="1"/>
</dbReference>
<dbReference type="InterPro" id="IPR005545">
    <property type="entry name" value="YCII"/>
</dbReference>
<reference evidence="2 3" key="1">
    <citation type="submission" date="2020-11" db="EMBL/GenBank/DDBJ databases">
        <title>Kefir isolates.</title>
        <authorList>
            <person name="Marcisauskas S."/>
            <person name="Kim Y."/>
            <person name="Blasche S."/>
        </authorList>
    </citation>
    <scope>NUCLEOTIDE SEQUENCE [LARGE SCALE GENOMIC DNA]</scope>
    <source>
        <strain evidence="2 3">OG2</strain>
    </source>
</reference>
<keyword evidence="3" id="KW-1185">Reference proteome</keyword>
<sequence length="106" mass="12083">MSGMNEWCVIVYDKPGTDRMSVFDQHVKGLPAVIKDGSMITGGQINDDSDPRKPIGSNLTIRARTKEDVVKVLKNDAFYKNGIWNVDNVIIHHLYCVYREELPYQL</sequence>
<dbReference type="InterPro" id="IPR011008">
    <property type="entry name" value="Dimeric_a/b-barrel"/>
</dbReference>
<gene>
    <name evidence="2" type="ORF">C6P45_000083</name>
</gene>
<dbReference type="PANTHER" id="PTHR33606:SF3">
    <property type="entry name" value="PROTEIN YCII"/>
    <property type="match status" value="1"/>
</dbReference>